<dbReference type="InterPro" id="IPR001387">
    <property type="entry name" value="Cro/C1-type_HTH"/>
</dbReference>
<dbReference type="Gene3D" id="1.10.260.40">
    <property type="entry name" value="lambda repressor-like DNA-binding domains"/>
    <property type="match status" value="1"/>
</dbReference>
<dbReference type="PANTHER" id="PTHR46558">
    <property type="entry name" value="TRACRIPTIONAL REGULATORY PROTEIN-RELATED-RELATED"/>
    <property type="match status" value="1"/>
</dbReference>
<organism evidence="3 4">
    <name type="scientific">Thermoanaerobacterium thermosaccharolyticum</name>
    <name type="common">Clostridium thermosaccharolyticum</name>
    <dbReference type="NCBI Taxonomy" id="1517"/>
    <lineage>
        <taxon>Bacteria</taxon>
        <taxon>Bacillati</taxon>
        <taxon>Bacillota</taxon>
        <taxon>Clostridia</taxon>
        <taxon>Thermoanaerobacterales</taxon>
        <taxon>Thermoanaerobacteraceae</taxon>
        <taxon>Thermoanaerobacterium</taxon>
    </lineage>
</organism>
<keyword evidence="1" id="KW-0238">DNA-binding</keyword>
<evidence type="ECO:0000313" key="3">
    <source>
        <dbReference type="EMBL" id="OXT09538.1"/>
    </source>
</evidence>
<name>A0A231VN42_THETR</name>
<dbReference type="CDD" id="cd00093">
    <property type="entry name" value="HTH_XRE"/>
    <property type="match status" value="1"/>
</dbReference>
<evidence type="ECO:0000313" key="4">
    <source>
        <dbReference type="Proteomes" id="UP000215301"/>
    </source>
</evidence>
<gene>
    <name evidence="3" type="ORF">CE561_00815</name>
</gene>
<protein>
    <recommendedName>
        <fullName evidence="2">HTH cro/C1-type domain-containing protein</fullName>
    </recommendedName>
</protein>
<dbReference type="EMBL" id="NKHD01000002">
    <property type="protein sequence ID" value="OXT09538.1"/>
    <property type="molecule type" value="Genomic_DNA"/>
</dbReference>
<dbReference type="Pfam" id="PF01381">
    <property type="entry name" value="HTH_3"/>
    <property type="match status" value="1"/>
</dbReference>
<dbReference type="Proteomes" id="UP000215301">
    <property type="component" value="Unassembled WGS sequence"/>
</dbReference>
<dbReference type="SMART" id="SM00530">
    <property type="entry name" value="HTH_XRE"/>
    <property type="match status" value="1"/>
</dbReference>
<dbReference type="AlphaFoldDB" id="A0A231VN42"/>
<evidence type="ECO:0000259" key="2">
    <source>
        <dbReference type="PROSITE" id="PS50943"/>
    </source>
</evidence>
<evidence type="ECO:0000256" key="1">
    <source>
        <dbReference type="ARBA" id="ARBA00023125"/>
    </source>
</evidence>
<dbReference type="PROSITE" id="PS50943">
    <property type="entry name" value="HTH_CROC1"/>
    <property type="match status" value="1"/>
</dbReference>
<feature type="domain" description="HTH cro/C1-type" evidence="2">
    <location>
        <begin position="45"/>
        <end position="100"/>
    </location>
</feature>
<accession>A0A231VN42</accession>
<reference evidence="3 4" key="1">
    <citation type="submission" date="2017-06" db="EMBL/GenBank/DDBJ databases">
        <title>Isolation and characterization of a thermophilic and butanogenic Thermoanaerobacterium thermosaccharolyticum M5 capable of efficient degradation of hemicellulose.</title>
        <authorList>
            <person name="Xin F."/>
            <person name="Jiang Y."/>
        </authorList>
    </citation>
    <scope>NUCLEOTIDE SEQUENCE [LARGE SCALE GENOMIC DNA]</scope>
    <source>
        <strain evidence="3 4">M5</strain>
    </source>
</reference>
<dbReference type="GO" id="GO:0003677">
    <property type="term" value="F:DNA binding"/>
    <property type="evidence" value="ECO:0007669"/>
    <property type="project" value="UniProtKB-KW"/>
</dbReference>
<dbReference type="PANTHER" id="PTHR46558:SF11">
    <property type="entry name" value="HTH-TYPE TRANSCRIPTIONAL REGULATOR XRE"/>
    <property type="match status" value="1"/>
</dbReference>
<dbReference type="SUPFAM" id="SSF47413">
    <property type="entry name" value="lambda repressor-like DNA-binding domains"/>
    <property type="match status" value="1"/>
</dbReference>
<comment type="caution">
    <text evidence="3">The sequence shown here is derived from an EMBL/GenBank/DDBJ whole genome shotgun (WGS) entry which is preliminary data.</text>
</comment>
<dbReference type="InterPro" id="IPR010982">
    <property type="entry name" value="Lambda_DNA-bd_dom_sf"/>
</dbReference>
<proteinExistence type="predicted"/>
<sequence length="181" mass="21122">MVTNFKLVVTLSLTFMSLFCYNWKLKSNFKGSVTMKSKKTIGDVIRELRQNKNISQRELANILGVSNTAIYKIENNKNKYFDPEMLSKIAKALDTTSDEIMRQVNESNNIENQNTSSDYKDIPIEDIEQFLDGRKMLSFKGQILAEEQIRYVYAFLVTADEIYKKQREKLAKGPEYRKDFE</sequence>